<evidence type="ECO:0008006" key="3">
    <source>
        <dbReference type="Google" id="ProtNLM"/>
    </source>
</evidence>
<keyword evidence="2" id="KW-1185">Reference proteome</keyword>
<dbReference type="EMBL" id="CP066882">
    <property type="protein sequence ID" value="QYC31407.1"/>
    <property type="molecule type" value="Genomic_DNA"/>
</dbReference>
<evidence type="ECO:0000313" key="2">
    <source>
        <dbReference type="Proteomes" id="UP000825369"/>
    </source>
</evidence>
<proteinExistence type="predicted"/>
<accession>A0ABX8TR63</accession>
<gene>
    <name evidence="1" type="ORF">HGD80_02740</name>
</gene>
<protein>
    <recommendedName>
        <fullName evidence="3">Effector</fullName>
    </recommendedName>
</protein>
<sequence>MLIIILFHLSSHSVSAHSYFHRQTKSNIKLADCETLQQEWLTFQPKTKRYDINIFKSTDSIENKKNINSYLAYFNCNIEILLSTPSFNSYQNKILINDFKNPPQGLLGVYFKPRINPFKKGYPDESYKYTLEDLLEYEIAIEEAFVFWDVNQKPQEENVNKELIIINMFADQNQEEAINQYLIENNIIKKPKIIKLGCYNATTNTGLVLPLPTETLNSLKIEAIYFDDGIRIIDSNKHNLNDLLKLSNGAKNIYLFAFNIQKRKVVIELHDSLDPYQAIRNWKRENNLYTSLTLIKEGEYDKEIKEVEIGFEVSAPIGSKKFNIPFKVKIVSHLFETDNNIYLLLCNDSSFKIKLAKQYQTNYINWLNQCYIKYGFYYSGDEVRAKFGRSSRIIYDENGNQHYYKYITGFIFDDWYINGNECSKRYYQFLDTTSPPTKPQELD</sequence>
<organism evidence="1 2">
    <name type="scientific">Paulownia witches'-broom phytoplasma</name>
    <dbReference type="NCBI Taxonomy" id="39647"/>
    <lineage>
        <taxon>Bacteria</taxon>
        <taxon>Bacillati</taxon>
        <taxon>Mycoplasmatota</taxon>
        <taxon>Mollicutes</taxon>
        <taxon>Acholeplasmatales</taxon>
        <taxon>Acholeplasmataceae</taxon>
        <taxon>Candidatus Phytoplasma</taxon>
        <taxon>16SrI (Aster yellows group)</taxon>
    </lineage>
</organism>
<reference evidence="1 2" key="1">
    <citation type="journal article" date="2021" name="Mol. Plant">
        <title>Genomic insights into the fast growth of paulownias and the formation of Paulownia witches' broom.</title>
        <authorList>
            <person name="Cao Y."/>
            <person name="Sun G."/>
            <person name="Zhai X."/>
            <person name="Xu P."/>
            <person name="Ma L."/>
            <person name="Deng M."/>
            <person name="Zhao Z."/>
            <person name="Yang H."/>
            <person name="Dong Y."/>
            <person name="Shang Z."/>
            <person name="Lv Y."/>
            <person name="Yan L."/>
            <person name="Liu H."/>
            <person name="Cao X."/>
            <person name="Li B."/>
            <person name="Wang Z."/>
            <person name="Zhao X."/>
            <person name="Yu H."/>
            <person name="Wang F."/>
            <person name="Ma W."/>
            <person name="Huang J."/>
            <person name="Fan G."/>
        </authorList>
    </citation>
    <scope>NUCLEOTIDE SEQUENCE [LARGE SCALE GENOMIC DNA]</scope>
    <source>
        <strain evidence="1 2">Zhengzhou</strain>
    </source>
</reference>
<evidence type="ECO:0000313" key="1">
    <source>
        <dbReference type="EMBL" id="QYC31407.1"/>
    </source>
</evidence>
<dbReference type="Proteomes" id="UP000825369">
    <property type="component" value="Chromosome"/>
</dbReference>
<name>A0ABX8TR63_9MOLU</name>